<dbReference type="InterPro" id="IPR033682">
    <property type="entry name" value="PFA4"/>
</dbReference>
<evidence type="ECO:0000256" key="6">
    <source>
        <dbReference type="ARBA" id="ARBA00023136"/>
    </source>
</evidence>
<keyword evidence="3 11" id="KW-0812">Transmembrane</keyword>
<feature type="compositionally biased region" description="Basic and acidic residues" evidence="13">
    <location>
        <begin position="430"/>
        <end position="447"/>
    </location>
</feature>
<organism evidence="15 16">
    <name type="scientific">Orbilia brochopaga</name>
    <dbReference type="NCBI Taxonomy" id="3140254"/>
    <lineage>
        <taxon>Eukaryota</taxon>
        <taxon>Fungi</taxon>
        <taxon>Dikarya</taxon>
        <taxon>Ascomycota</taxon>
        <taxon>Pezizomycotina</taxon>
        <taxon>Orbiliomycetes</taxon>
        <taxon>Orbiliales</taxon>
        <taxon>Orbiliaceae</taxon>
        <taxon>Orbilia</taxon>
    </lineage>
</organism>
<evidence type="ECO:0000313" key="16">
    <source>
        <dbReference type="Proteomes" id="UP001375240"/>
    </source>
</evidence>
<keyword evidence="8 11" id="KW-0449">Lipoprotein</keyword>
<dbReference type="Pfam" id="PF01529">
    <property type="entry name" value="DHHC"/>
    <property type="match status" value="1"/>
</dbReference>
<keyword evidence="9 11" id="KW-0012">Acyltransferase</keyword>
<feature type="active site" description="S-palmitoyl cysteine intermediate" evidence="11">
    <location>
        <position position="160"/>
    </location>
</feature>
<evidence type="ECO:0000256" key="4">
    <source>
        <dbReference type="ARBA" id="ARBA00022824"/>
    </source>
</evidence>
<evidence type="ECO:0000256" key="8">
    <source>
        <dbReference type="ARBA" id="ARBA00023288"/>
    </source>
</evidence>
<dbReference type="AlphaFoldDB" id="A0AAV9TZX5"/>
<feature type="compositionally biased region" description="Basic and acidic residues" evidence="13">
    <location>
        <begin position="397"/>
        <end position="408"/>
    </location>
</feature>
<accession>A0AAV9TZX5</accession>
<proteinExistence type="inferred from homology"/>
<keyword evidence="2 11" id="KW-0808">Transferase</keyword>
<evidence type="ECO:0000313" key="15">
    <source>
        <dbReference type="EMBL" id="KAK6332779.1"/>
    </source>
</evidence>
<comment type="caution">
    <text evidence="15">The sequence shown here is derived from an EMBL/GenBank/DDBJ whole genome shotgun (WGS) entry which is preliminary data.</text>
</comment>
<evidence type="ECO:0000256" key="13">
    <source>
        <dbReference type="SAM" id="MobiDB-lite"/>
    </source>
</evidence>
<comment type="subcellular location">
    <subcellularLocation>
        <location evidence="11">Endoplasmic reticulum membrane</location>
        <topology evidence="11">Multi-pass membrane protein</topology>
    </subcellularLocation>
    <subcellularLocation>
        <location evidence="1">Membrane</location>
        <topology evidence="1">Multi-pass membrane protein</topology>
    </subcellularLocation>
</comment>
<keyword evidence="7 11" id="KW-0564">Palmitate</keyword>
<dbReference type="Proteomes" id="UP001375240">
    <property type="component" value="Unassembled WGS sequence"/>
</dbReference>
<comment type="caution">
    <text evidence="11 12">Lacks conserved residue(s) required for the propagation of feature annotation.</text>
</comment>
<feature type="compositionally biased region" description="Acidic residues" evidence="13">
    <location>
        <begin position="79"/>
        <end position="103"/>
    </location>
</feature>
<reference evidence="15 16" key="1">
    <citation type="submission" date="2019-10" db="EMBL/GenBank/DDBJ databases">
        <authorList>
            <person name="Palmer J.M."/>
        </authorList>
    </citation>
    <scope>NUCLEOTIDE SEQUENCE [LARGE SCALE GENOMIC DNA]</scope>
    <source>
        <strain evidence="15 16">TWF696</strain>
    </source>
</reference>
<feature type="transmembrane region" description="Helical" evidence="11 12">
    <location>
        <begin position="219"/>
        <end position="239"/>
    </location>
</feature>
<evidence type="ECO:0000259" key="14">
    <source>
        <dbReference type="Pfam" id="PF01529"/>
    </source>
</evidence>
<dbReference type="GO" id="GO:0019706">
    <property type="term" value="F:protein-cysteine S-palmitoyltransferase activity"/>
    <property type="evidence" value="ECO:0007669"/>
    <property type="project" value="UniProtKB-UniRule"/>
</dbReference>
<name>A0AAV9TZX5_9PEZI</name>
<dbReference type="InterPro" id="IPR039859">
    <property type="entry name" value="PFA4/ZDH16/20/ERF2-like"/>
</dbReference>
<dbReference type="EMBL" id="JAVHNQ010000014">
    <property type="protein sequence ID" value="KAK6332779.1"/>
    <property type="molecule type" value="Genomic_DNA"/>
</dbReference>
<comment type="function">
    <text evidence="11">Mediates the reversible addition of palmitate to target proteins, thereby regulating their membrane association and biological function.</text>
</comment>
<comment type="catalytic activity">
    <reaction evidence="10 11 12">
        <text>L-cysteinyl-[protein] + hexadecanoyl-CoA = S-hexadecanoyl-L-cysteinyl-[protein] + CoA</text>
        <dbReference type="Rhea" id="RHEA:36683"/>
        <dbReference type="Rhea" id="RHEA-COMP:10131"/>
        <dbReference type="Rhea" id="RHEA-COMP:11032"/>
        <dbReference type="ChEBI" id="CHEBI:29950"/>
        <dbReference type="ChEBI" id="CHEBI:57287"/>
        <dbReference type="ChEBI" id="CHEBI:57379"/>
        <dbReference type="ChEBI" id="CHEBI:74151"/>
        <dbReference type="EC" id="2.3.1.225"/>
    </reaction>
</comment>
<evidence type="ECO:0000256" key="3">
    <source>
        <dbReference type="ARBA" id="ARBA00022692"/>
    </source>
</evidence>
<feature type="region of interest" description="Disordered" evidence="13">
    <location>
        <begin position="77"/>
        <end position="114"/>
    </location>
</feature>
<dbReference type="GO" id="GO:0005789">
    <property type="term" value="C:endoplasmic reticulum membrane"/>
    <property type="evidence" value="ECO:0007669"/>
    <property type="project" value="UniProtKB-SubCell"/>
</dbReference>
<gene>
    <name evidence="11 15" type="primary">PFA4</name>
    <name evidence="15" type="ORF">TWF696_002801</name>
</gene>
<keyword evidence="6 11" id="KW-0472">Membrane</keyword>
<evidence type="ECO:0000256" key="12">
    <source>
        <dbReference type="RuleBase" id="RU079119"/>
    </source>
</evidence>
<evidence type="ECO:0000256" key="1">
    <source>
        <dbReference type="ARBA" id="ARBA00004141"/>
    </source>
</evidence>
<comment type="domain">
    <text evidence="11 12">The DHHC domain is required for palmitoyltransferase activity.</text>
</comment>
<dbReference type="PROSITE" id="PS50216">
    <property type="entry name" value="DHHC"/>
    <property type="match status" value="1"/>
</dbReference>
<keyword evidence="5 11" id="KW-1133">Transmembrane helix</keyword>
<keyword evidence="4 11" id="KW-0256">Endoplasmic reticulum</keyword>
<evidence type="ECO:0000256" key="2">
    <source>
        <dbReference type="ARBA" id="ARBA00022679"/>
    </source>
</evidence>
<feature type="region of interest" description="Disordered" evidence="13">
    <location>
        <begin position="423"/>
        <end position="464"/>
    </location>
</feature>
<evidence type="ECO:0000256" key="11">
    <source>
        <dbReference type="HAMAP-Rule" id="MF_03199"/>
    </source>
</evidence>
<feature type="domain" description="Palmitoyltransferase DHHC" evidence="14">
    <location>
        <begin position="130"/>
        <end position="257"/>
    </location>
</feature>
<evidence type="ECO:0000256" key="7">
    <source>
        <dbReference type="ARBA" id="ARBA00023139"/>
    </source>
</evidence>
<sequence>MLNPKYSAAAVAGTVLLITFLAYASQLFVLTLTREQFYVFNTLVGCIWVNYARCIFTDPGGVPAGWQPSWQKLDTFGGGDDDENEAAPDDNPEDDDDESSSDEGGEKRVGAREQALADKSGRIWGNADCRWCKRCKRWKPARAHHCKTCQKCVLLMDHHCPWTFNCVGYRTWPHFIRFLTYVIASCSYLQKFLVVKCLEVYRSRNMPAYMGPSLQQLMLLVFLLLFNTLTDVAIIVLWLRIVANIIEGYTTIECWEQERHTALVKRKTVRRQAFPFDIGIYENLSLFMGGGILTWLLPVIPNRSVGEGTDGSGSGGLRYEINGYEKSWLSWPPPDPEKFGIHERRHVQREMQSGPWTRGEYDVNDVRAFRRRQREDMKRFQGAGYAGDDGDEYASDGEEKKDQKDSKRVVDEDLLDSYLDSGYGVGDTYFDERQRQEQGRKRWRNEEGDTLADYGVDEDADMLGEEDSVPLAELLRRRREKQALLQQNKTL</sequence>
<protein>
    <recommendedName>
        <fullName evidence="11">Palmitoyltransferase PFA4</fullName>
        <ecNumber evidence="11">2.3.1.225</ecNumber>
    </recommendedName>
    <alternativeName>
        <fullName evidence="11">Protein S-acyltransferase</fullName>
        <shortName evidence="11">PAT</shortName>
    </alternativeName>
    <alternativeName>
        <fullName evidence="11">Protein fatty acyltransferase 4</fullName>
    </alternativeName>
</protein>
<feature type="region of interest" description="Disordered" evidence="13">
    <location>
        <begin position="379"/>
        <end position="408"/>
    </location>
</feature>
<evidence type="ECO:0000256" key="5">
    <source>
        <dbReference type="ARBA" id="ARBA00022989"/>
    </source>
</evidence>
<dbReference type="EC" id="2.3.1.225" evidence="11"/>
<feature type="compositionally biased region" description="Acidic residues" evidence="13">
    <location>
        <begin position="455"/>
        <end position="464"/>
    </location>
</feature>
<keyword evidence="16" id="KW-1185">Reference proteome</keyword>
<comment type="similarity">
    <text evidence="11">Belongs to the DHHC palmitoyltransferase family. PFA4 subfamily.</text>
</comment>
<evidence type="ECO:0000256" key="9">
    <source>
        <dbReference type="ARBA" id="ARBA00023315"/>
    </source>
</evidence>
<dbReference type="HAMAP" id="MF_03199">
    <property type="entry name" value="DHHC_PAT_PFA4"/>
    <property type="match status" value="1"/>
</dbReference>
<dbReference type="PANTHER" id="PTHR12246">
    <property type="entry name" value="PALMITOYLTRANSFERASE ZDHHC16"/>
    <property type="match status" value="1"/>
</dbReference>
<evidence type="ECO:0000256" key="10">
    <source>
        <dbReference type="ARBA" id="ARBA00048048"/>
    </source>
</evidence>
<dbReference type="InterPro" id="IPR001594">
    <property type="entry name" value="Palmitoyltrfase_DHHC"/>
</dbReference>
<feature type="compositionally biased region" description="Basic and acidic residues" evidence="13">
    <location>
        <begin position="104"/>
        <end position="114"/>
    </location>
</feature>